<keyword evidence="2" id="KW-0812">Transmembrane</keyword>
<keyword evidence="2" id="KW-0472">Membrane</keyword>
<dbReference type="OrthoDB" id="415846at2759"/>
<proteinExistence type="predicted"/>
<keyword evidence="2" id="KW-1133">Transmembrane helix</keyword>
<feature type="compositionally biased region" description="Low complexity" evidence="1">
    <location>
        <begin position="783"/>
        <end position="803"/>
    </location>
</feature>
<sequence>MEHAPERVVDLRLLPGDVASGIVVVQDIQAAEPGEVSDSSCDSDTDAGSSSDEEVVQNGPWILNSTTGWYHKATHVDEGSDMGLLAPHGRVALSCRPAQALGAQYLVRTSDPFLEGLPCAVALGWCFVCLLLFLVLAAMDQLSDAELWVCLPKRLRSGLSAAGSRALPPCEMLANMFVDRDDIIDFFKGDILVADLERIELLQHRAEKSAVRVIKRRANTFPEQQDLGVASKAARWEPLQVLRPTKAWLSRASGAVRRRAPGTRIVTQAPASRTAAEQADLRRWRASLAALITELGLPAAAQAALVDMPKGALEAGLGTVRAATIRKHVREFKKLSAYCKAVSDRAWPKDVGVVLSYLHERHLEPCCRSVPRAIFCCIAFLEKVGGVPNVSRLSDLQLLKNTVNQMTMDLETGSPPKRQAPLLPLVVVAALEVAVCTDTLPLFLRGFAFYKLLKIWAAARHSDLESLSPSSLSISQGGLEGRLDRTKTSGPGKRVRFLPIFVAKDAFFLRPDWQTMGMSLWKAEEMNFERDFFLPLPAADFSGCRRSMASYSHVVSLSKQLWRCLRFPTLSEGKWVFSDTSLFASPDAVSFWTAHSERNWLVSILAAAGVPREQWEFIGRWRASREYVRSARFIVRSLQLKALSALGVDPLLRSLGMDELVEHLRNQCGFCNEELVELRDKCAQCVQQFPFHSFAVPACNQPAAGAGAGPMPEVAPAEELDSAVPFFIAIVGHRRLRCLQRSGGCPAAPRELREVEYLQSLEGAVYDFACKHCWRGGAEPGESSESSSSSSEPSSSDSSATEC</sequence>
<accession>A0A9P1GBU3</accession>
<dbReference type="EMBL" id="CAMXCT010003557">
    <property type="protein sequence ID" value="CAI4005066.1"/>
    <property type="molecule type" value="Genomic_DNA"/>
</dbReference>
<evidence type="ECO:0000313" key="5">
    <source>
        <dbReference type="EMBL" id="CAL4792378.1"/>
    </source>
</evidence>
<feature type="region of interest" description="Disordered" evidence="1">
    <location>
        <begin position="777"/>
        <end position="803"/>
    </location>
</feature>
<reference evidence="3" key="1">
    <citation type="submission" date="2022-10" db="EMBL/GenBank/DDBJ databases">
        <authorList>
            <person name="Chen Y."/>
            <person name="Dougan E. K."/>
            <person name="Chan C."/>
            <person name="Rhodes N."/>
            <person name="Thang M."/>
        </authorList>
    </citation>
    <scope>NUCLEOTIDE SEQUENCE</scope>
</reference>
<feature type="compositionally biased region" description="Acidic residues" evidence="1">
    <location>
        <begin position="41"/>
        <end position="55"/>
    </location>
</feature>
<dbReference type="AlphaFoldDB" id="A0A9P1GBU3"/>
<feature type="transmembrane region" description="Helical" evidence="2">
    <location>
        <begin position="117"/>
        <end position="139"/>
    </location>
</feature>
<evidence type="ECO:0000313" key="4">
    <source>
        <dbReference type="EMBL" id="CAL1158441.1"/>
    </source>
</evidence>
<dbReference type="Proteomes" id="UP001152797">
    <property type="component" value="Unassembled WGS sequence"/>
</dbReference>
<organism evidence="3">
    <name type="scientific">Cladocopium goreaui</name>
    <dbReference type="NCBI Taxonomy" id="2562237"/>
    <lineage>
        <taxon>Eukaryota</taxon>
        <taxon>Sar</taxon>
        <taxon>Alveolata</taxon>
        <taxon>Dinophyceae</taxon>
        <taxon>Suessiales</taxon>
        <taxon>Symbiodiniaceae</taxon>
        <taxon>Cladocopium</taxon>
    </lineage>
</organism>
<dbReference type="EMBL" id="CAMXCT020003557">
    <property type="protein sequence ID" value="CAL1158441.1"/>
    <property type="molecule type" value="Genomic_DNA"/>
</dbReference>
<reference evidence="4" key="2">
    <citation type="submission" date="2024-04" db="EMBL/GenBank/DDBJ databases">
        <authorList>
            <person name="Chen Y."/>
            <person name="Shah S."/>
            <person name="Dougan E. K."/>
            <person name="Thang M."/>
            <person name="Chan C."/>
        </authorList>
    </citation>
    <scope>NUCLEOTIDE SEQUENCE [LARGE SCALE GENOMIC DNA]</scope>
</reference>
<keyword evidence="6" id="KW-1185">Reference proteome</keyword>
<evidence type="ECO:0000256" key="2">
    <source>
        <dbReference type="SAM" id="Phobius"/>
    </source>
</evidence>
<gene>
    <name evidence="3" type="ORF">C1SCF055_LOCUS30821</name>
</gene>
<evidence type="ECO:0000256" key="1">
    <source>
        <dbReference type="SAM" id="MobiDB-lite"/>
    </source>
</evidence>
<protein>
    <submittedName>
        <fullName evidence="5">Pentatricopeptide repeat-containing protein, chloroplastic</fullName>
    </submittedName>
</protein>
<dbReference type="EMBL" id="CAMXCT030003557">
    <property type="protein sequence ID" value="CAL4792378.1"/>
    <property type="molecule type" value="Genomic_DNA"/>
</dbReference>
<feature type="region of interest" description="Disordered" evidence="1">
    <location>
        <begin position="33"/>
        <end position="55"/>
    </location>
</feature>
<evidence type="ECO:0000313" key="6">
    <source>
        <dbReference type="Proteomes" id="UP001152797"/>
    </source>
</evidence>
<evidence type="ECO:0000313" key="3">
    <source>
        <dbReference type="EMBL" id="CAI4005066.1"/>
    </source>
</evidence>
<name>A0A9P1GBU3_9DINO</name>
<comment type="caution">
    <text evidence="3">The sequence shown here is derived from an EMBL/GenBank/DDBJ whole genome shotgun (WGS) entry which is preliminary data.</text>
</comment>